<proteinExistence type="predicted"/>
<comment type="caution">
    <text evidence="2">The sequence shown here is derived from an EMBL/GenBank/DDBJ whole genome shotgun (WGS) entry which is preliminary data.</text>
</comment>
<keyword evidence="2" id="KW-0436">Ligase</keyword>
<keyword evidence="2" id="KW-0456">Lyase</keyword>
<reference evidence="2 3" key="1">
    <citation type="journal article" date="2011" name="J. Bacteriol.">
        <title>Genome sequence of Haloplasma contractile, an unusual contractile bacterium from a deep-sea anoxic brine lake.</title>
        <authorList>
            <person name="Antunes A."/>
            <person name="Alam I."/>
            <person name="El Dorry H."/>
            <person name="Siam R."/>
            <person name="Robertson A."/>
            <person name="Bajic V.B."/>
            <person name="Stingl U."/>
        </authorList>
    </citation>
    <scope>NUCLEOTIDE SEQUENCE [LARGE SCALE GENOMIC DNA]</scope>
    <source>
        <strain evidence="2 3">SSD-17B</strain>
    </source>
</reference>
<dbReference type="Proteomes" id="UP000005707">
    <property type="component" value="Unassembled WGS sequence"/>
</dbReference>
<gene>
    <name evidence="2" type="ORF">HLPCO_000356</name>
</gene>
<protein>
    <submittedName>
        <fullName evidence="2">Phosphopantothenate--cysteine ligase protein</fullName>
        <ecNumber evidence="2">4.1.1.36</ecNumber>
    </submittedName>
</protein>
<dbReference type="EC" id="4.1.1.36" evidence="2"/>
<dbReference type="STRING" id="1033810.HLPCO_000356"/>
<name>U2FLR3_9MOLU</name>
<reference evidence="2 3" key="2">
    <citation type="journal article" date="2013" name="PLoS ONE">
        <title>INDIGO - INtegrated Data Warehouse of MIcrobial GenOmes with Examples from the Red Sea Extremophiles.</title>
        <authorList>
            <person name="Alam I."/>
            <person name="Antunes A."/>
            <person name="Kamau A.A."/>
            <person name="Ba Alawi W."/>
            <person name="Kalkatawi M."/>
            <person name="Stingl U."/>
            <person name="Bajic V.B."/>
        </authorList>
    </citation>
    <scope>NUCLEOTIDE SEQUENCE [LARGE SCALE GENOMIC DNA]</scope>
    <source>
        <strain evidence="2 3">SSD-17B</strain>
    </source>
</reference>
<dbReference type="EMBL" id="AFNU02000001">
    <property type="protein sequence ID" value="ERJ13690.1"/>
    <property type="molecule type" value="Genomic_DNA"/>
</dbReference>
<dbReference type="NCBIfam" id="NF006161">
    <property type="entry name" value="PRK08305.1"/>
    <property type="match status" value="1"/>
</dbReference>
<dbReference type="RefSeq" id="WP_008826205.1">
    <property type="nucleotide sequence ID" value="NZ_AFNU02000001.1"/>
</dbReference>
<dbReference type="InterPro" id="IPR036551">
    <property type="entry name" value="Flavin_trans-like"/>
</dbReference>
<dbReference type="GO" id="GO:0016874">
    <property type="term" value="F:ligase activity"/>
    <property type="evidence" value="ECO:0007669"/>
    <property type="project" value="UniProtKB-KW"/>
</dbReference>
<dbReference type="GO" id="GO:0004633">
    <property type="term" value="F:phosphopantothenoylcysteine decarboxylase activity"/>
    <property type="evidence" value="ECO:0007669"/>
    <property type="project" value="UniProtKB-EC"/>
</dbReference>
<evidence type="ECO:0000313" key="2">
    <source>
        <dbReference type="EMBL" id="ERJ13690.1"/>
    </source>
</evidence>
<evidence type="ECO:0000259" key="1">
    <source>
        <dbReference type="Pfam" id="PF02441"/>
    </source>
</evidence>
<keyword evidence="3" id="KW-1185">Reference proteome</keyword>
<dbReference type="InParanoid" id="U2FLR3"/>
<evidence type="ECO:0000313" key="3">
    <source>
        <dbReference type="Proteomes" id="UP000005707"/>
    </source>
</evidence>
<dbReference type="InterPro" id="IPR003382">
    <property type="entry name" value="Flavoprotein"/>
</dbReference>
<feature type="domain" description="Flavoprotein" evidence="1">
    <location>
        <begin position="9"/>
        <end position="169"/>
    </location>
</feature>
<dbReference type="Gene3D" id="3.40.50.1950">
    <property type="entry name" value="Flavin prenyltransferase-like"/>
    <property type="match status" value="1"/>
</dbReference>
<dbReference type="SUPFAM" id="SSF52507">
    <property type="entry name" value="Homo-oligomeric flavin-containing Cys decarboxylases, HFCD"/>
    <property type="match status" value="1"/>
</dbReference>
<dbReference type="OrthoDB" id="9792688at2"/>
<dbReference type="FunCoup" id="U2FLR3">
    <property type="interactions" value="35"/>
</dbReference>
<dbReference type="Pfam" id="PF02441">
    <property type="entry name" value="Flavoprotein"/>
    <property type="match status" value="1"/>
</dbReference>
<sequence>MIAGKEKLRIAFGITASYHKINEIVPIIKRLKEFGHMVRLFVTPSVLNYKEIKTLIEEQLDDDLISDIADAEPFGPNSSFDLMIVAPLTGNSMSKLANGITDNAVLMTAKGVLRNDKPVILAISTNDALGLNGANLMKLMVSKNIFFVPFGQDDPDNKPYSLVAEFSKIQDTIHHSINGKQIQPIIIGNGKSN</sequence>
<accession>U2FLR3</accession>
<dbReference type="eggNOG" id="COG0452">
    <property type="taxonomic scope" value="Bacteria"/>
</dbReference>
<organism evidence="2 3">
    <name type="scientific">Haloplasma contractile SSD-17B</name>
    <dbReference type="NCBI Taxonomy" id="1033810"/>
    <lineage>
        <taxon>Bacteria</taxon>
        <taxon>Bacillati</taxon>
        <taxon>Mycoplasmatota</taxon>
        <taxon>Mollicutes</taxon>
        <taxon>Haloplasmatales</taxon>
        <taxon>Haloplasmataceae</taxon>
        <taxon>Haloplasma</taxon>
    </lineage>
</organism>
<dbReference type="AlphaFoldDB" id="U2FLR3"/>